<dbReference type="GO" id="GO:0016773">
    <property type="term" value="F:phosphotransferase activity, alcohol group as acceptor"/>
    <property type="evidence" value="ECO:0007669"/>
    <property type="project" value="UniProtKB-UniRule"/>
</dbReference>
<dbReference type="Pfam" id="PF03702">
    <property type="entry name" value="AnmK"/>
    <property type="match status" value="1"/>
</dbReference>
<organism evidence="3 4">
    <name type="scientific">Lichenicoccus roseus</name>
    <dbReference type="NCBI Taxonomy" id="2683649"/>
    <lineage>
        <taxon>Bacteria</taxon>
        <taxon>Pseudomonadati</taxon>
        <taxon>Pseudomonadota</taxon>
        <taxon>Alphaproteobacteria</taxon>
        <taxon>Acetobacterales</taxon>
        <taxon>Acetobacteraceae</taxon>
        <taxon>Lichenicoccus</taxon>
    </lineage>
</organism>
<comment type="caution">
    <text evidence="3">The sequence shown here is derived from an EMBL/GenBank/DDBJ whole genome shotgun (WGS) entry which is preliminary data.</text>
</comment>
<evidence type="ECO:0000256" key="2">
    <source>
        <dbReference type="HAMAP-Rule" id="MF_01270"/>
    </source>
</evidence>
<proteinExistence type="inferred from homology"/>
<comment type="caution">
    <text evidence="2">Lacks conserved residue(s) required for the propagation of feature annotation.</text>
</comment>
<evidence type="ECO:0000256" key="1">
    <source>
        <dbReference type="ARBA" id="ARBA00023277"/>
    </source>
</evidence>
<dbReference type="NCBIfam" id="NF007141">
    <property type="entry name" value="PRK09585.1-5"/>
    <property type="match status" value="1"/>
</dbReference>
<dbReference type="GO" id="GO:0016301">
    <property type="term" value="F:kinase activity"/>
    <property type="evidence" value="ECO:0007669"/>
    <property type="project" value="UniProtKB-KW"/>
</dbReference>
<gene>
    <name evidence="2" type="primary">anmK</name>
    <name evidence="3" type="ORF">FE263_06290</name>
</gene>
<evidence type="ECO:0000313" key="3">
    <source>
        <dbReference type="EMBL" id="TLU73044.1"/>
    </source>
</evidence>
<comment type="pathway">
    <text evidence="2">Cell wall biogenesis; peptidoglycan recycling.</text>
</comment>
<dbReference type="PANTHER" id="PTHR30605">
    <property type="entry name" value="ANHYDRO-N-ACETYLMURAMIC ACID KINASE"/>
    <property type="match status" value="1"/>
</dbReference>
<keyword evidence="2 3" id="KW-0418">Kinase</keyword>
<dbReference type="AlphaFoldDB" id="A0A5R9J602"/>
<dbReference type="RefSeq" id="WP_138325117.1">
    <property type="nucleotide sequence ID" value="NZ_VCDI01000002.1"/>
</dbReference>
<keyword evidence="2 3" id="KW-0808">Transferase</keyword>
<name>A0A5R9J602_9PROT</name>
<dbReference type="UniPathway" id="UPA00343"/>
<keyword evidence="4" id="KW-1185">Reference proteome</keyword>
<accession>A0A5R9J602</accession>
<dbReference type="Gene3D" id="3.30.420.40">
    <property type="match status" value="2"/>
</dbReference>
<dbReference type="GO" id="GO:0006040">
    <property type="term" value="P:amino sugar metabolic process"/>
    <property type="evidence" value="ECO:0007669"/>
    <property type="project" value="InterPro"/>
</dbReference>
<dbReference type="UniPathway" id="UPA00544"/>
<reference evidence="3 4" key="1">
    <citation type="submission" date="2019-05" db="EMBL/GenBank/DDBJ databases">
        <authorList>
            <person name="Pankratov T."/>
            <person name="Grouzdev D."/>
        </authorList>
    </citation>
    <scope>NUCLEOTIDE SEQUENCE [LARGE SCALE GENOMIC DNA]</scope>
    <source>
        <strain evidence="3 4">KEBCLARHB70R</strain>
    </source>
</reference>
<comment type="function">
    <text evidence="2">Catalyzes the specific phosphorylation of 1,6-anhydro-N-acetylmuramic acid (anhMurNAc) with the simultaneous cleavage of the 1,6-anhydro ring, generating MurNAc-6-P. Is required for the utilization of anhMurNAc either imported from the medium or derived from its own cell wall murein, and thus plays a role in cell wall recycling.</text>
</comment>
<protein>
    <recommendedName>
        <fullName evidence="2">Anhydro-N-acetylmuramic acid kinase</fullName>
        <ecNumber evidence="2">2.7.1.170</ecNumber>
    </recommendedName>
    <alternativeName>
        <fullName evidence="2">AnhMurNAc kinase</fullName>
    </alternativeName>
</protein>
<comment type="pathway">
    <text evidence="2">Amino-sugar metabolism; 1,6-anhydro-N-acetylmuramate degradation.</text>
</comment>
<keyword evidence="2" id="KW-0067">ATP-binding</keyword>
<dbReference type="InterPro" id="IPR005338">
    <property type="entry name" value="Anhydro_N_Ac-Mur_kinase"/>
</dbReference>
<dbReference type="EC" id="2.7.1.170" evidence="2"/>
<dbReference type="EMBL" id="VCDI01000002">
    <property type="protein sequence ID" value="TLU73044.1"/>
    <property type="molecule type" value="Genomic_DNA"/>
</dbReference>
<dbReference type="SUPFAM" id="SSF53067">
    <property type="entry name" value="Actin-like ATPase domain"/>
    <property type="match status" value="1"/>
</dbReference>
<keyword evidence="1 2" id="KW-0119">Carbohydrate metabolism</keyword>
<dbReference type="HAMAP" id="MF_01270">
    <property type="entry name" value="AnhMurNAc_kinase"/>
    <property type="match status" value="1"/>
</dbReference>
<dbReference type="PANTHER" id="PTHR30605:SF0">
    <property type="entry name" value="ANHYDRO-N-ACETYLMURAMIC ACID KINASE"/>
    <property type="match status" value="1"/>
</dbReference>
<sequence length="379" mass="39547">MSRPGWAIGLMTGTVLDGNIDIALLRSDGEGIAEFGPWTLAPYPDAVRALLPAVLAAARAWNFTGAEPAMFAEAEAALTRAQSTAVTEFLQANRIPAADIEVIGFHGQTVLHRAPADGRPGRTRQLGDGALMARLTGIDTVHDFRSADVAAGGQGAPLAPIYHVALLRASGAGQAAGEPGAVLNLGGVGNITSWDGKAGIVAFDTGPGNAPLNDWIRRHGAGEMDRDGLIAAAGRVEEARLQQLLAHPWLDRPFPKSLDRDDFSASMVDGLTLQDGAATLTAFTAGCVARAVGLLPVRPLRLVVCGGGRRNPTLMRMLAERTGIDIQDAEMLGWRGDAIEAECFAYLAQRCRRGLPISFPGTTGVATPATGGVLNLAGR</sequence>
<comment type="catalytic activity">
    <reaction evidence="2">
        <text>1,6-anhydro-N-acetyl-beta-muramate + ATP + H2O = N-acetyl-D-muramate 6-phosphate + ADP + H(+)</text>
        <dbReference type="Rhea" id="RHEA:24952"/>
        <dbReference type="ChEBI" id="CHEBI:15377"/>
        <dbReference type="ChEBI" id="CHEBI:15378"/>
        <dbReference type="ChEBI" id="CHEBI:30616"/>
        <dbReference type="ChEBI" id="CHEBI:58690"/>
        <dbReference type="ChEBI" id="CHEBI:58722"/>
        <dbReference type="ChEBI" id="CHEBI:456216"/>
        <dbReference type="EC" id="2.7.1.170"/>
    </reaction>
</comment>
<dbReference type="InterPro" id="IPR043129">
    <property type="entry name" value="ATPase_NBD"/>
</dbReference>
<dbReference type="GO" id="GO:0005524">
    <property type="term" value="F:ATP binding"/>
    <property type="evidence" value="ECO:0007669"/>
    <property type="project" value="UniProtKB-UniRule"/>
</dbReference>
<dbReference type="GO" id="GO:0009254">
    <property type="term" value="P:peptidoglycan turnover"/>
    <property type="evidence" value="ECO:0007669"/>
    <property type="project" value="UniProtKB-UniRule"/>
</dbReference>
<evidence type="ECO:0000313" key="4">
    <source>
        <dbReference type="Proteomes" id="UP000305654"/>
    </source>
</evidence>
<dbReference type="OrthoDB" id="9763949at2"/>
<comment type="similarity">
    <text evidence="2">Belongs to the anhydro-N-acetylmuramic acid kinase family.</text>
</comment>
<keyword evidence="2" id="KW-0547">Nucleotide-binding</keyword>
<dbReference type="Proteomes" id="UP000305654">
    <property type="component" value="Unassembled WGS sequence"/>
</dbReference>
<dbReference type="GO" id="GO:0097175">
    <property type="term" value="P:1,6-anhydro-N-acetyl-beta-muramic acid catabolic process"/>
    <property type="evidence" value="ECO:0007669"/>
    <property type="project" value="UniProtKB-UniRule"/>
</dbReference>